<proteinExistence type="predicted"/>
<feature type="transmembrane region" description="Helical" evidence="6">
    <location>
        <begin position="185"/>
        <end position="205"/>
    </location>
</feature>
<evidence type="ECO:0000313" key="8">
    <source>
        <dbReference type="Proteomes" id="UP001589890"/>
    </source>
</evidence>
<dbReference type="Proteomes" id="UP001589890">
    <property type="component" value="Unassembled WGS sequence"/>
</dbReference>
<dbReference type="PANTHER" id="PTHR30250">
    <property type="entry name" value="PST FAMILY PREDICTED COLANIC ACID TRANSPORTER"/>
    <property type="match status" value="1"/>
</dbReference>
<evidence type="ECO:0000256" key="6">
    <source>
        <dbReference type="SAM" id="Phobius"/>
    </source>
</evidence>
<dbReference type="EMBL" id="JBHLTC010000011">
    <property type="protein sequence ID" value="MFC0624471.1"/>
    <property type="molecule type" value="Genomic_DNA"/>
</dbReference>
<gene>
    <name evidence="7" type="ORF">ACFFGN_10400</name>
</gene>
<evidence type="ECO:0000256" key="3">
    <source>
        <dbReference type="ARBA" id="ARBA00022692"/>
    </source>
</evidence>
<feature type="transmembrane region" description="Helical" evidence="6">
    <location>
        <begin position="401"/>
        <end position="419"/>
    </location>
</feature>
<dbReference type="CDD" id="cd13126">
    <property type="entry name" value="MATE_like_11"/>
    <property type="match status" value="1"/>
</dbReference>
<evidence type="ECO:0000256" key="4">
    <source>
        <dbReference type="ARBA" id="ARBA00022989"/>
    </source>
</evidence>
<sequence length="459" mass="47754">MAAVCARHSAVRPGHAAAPPASGTARRTACEREFPLKLPKLTARKLVGPAQRAGWGLADQALSSLSNLVVGVLVARSSTVAEFGIYALAFGGYTIALNLSRAVATEPLAVRHSGDRTPAWRDAIRASTATALVVGLIALFVGLAIALWPGMPARGVLIAFAVMMPGLLLQDAWRWSFFVVGGGRQAFLSDLVWLLGMSVIFGLLYATGSASATLLVLGWGAGALIAAVFGRYQSGVLPRFGAVRAWMHAHRDLTPKYVAEMVLMSGTVQVYMIGITAVTGIAAVSGIRGAQILMGPVNVLNQGIRAFAVPEAARALKHSTRRLRLVGLAVTAFVGAGALAWGAVFLLLPDAVGRELLGVEVWAEAKPVLIPVILLWALGAANAGAFAILRATAAANRGLSIRIVSSVLFVIAGIGGAAIAGAQGAAWSLAIAASVTLLLWWWQADRAVRTGHFTVTTAE</sequence>
<evidence type="ECO:0000256" key="1">
    <source>
        <dbReference type="ARBA" id="ARBA00004651"/>
    </source>
</evidence>
<evidence type="ECO:0008006" key="9">
    <source>
        <dbReference type="Google" id="ProtNLM"/>
    </source>
</evidence>
<feature type="transmembrane region" description="Helical" evidence="6">
    <location>
        <begin position="261"/>
        <end position="284"/>
    </location>
</feature>
<feature type="transmembrane region" description="Helical" evidence="6">
    <location>
        <begin position="155"/>
        <end position="173"/>
    </location>
</feature>
<comment type="subcellular location">
    <subcellularLocation>
        <location evidence="1">Cell membrane</location>
        <topology evidence="1">Multi-pass membrane protein</topology>
    </subcellularLocation>
</comment>
<evidence type="ECO:0000313" key="7">
    <source>
        <dbReference type="EMBL" id="MFC0624471.1"/>
    </source>
</evidence>
<keyword evidence="5 6" id="KW-0472">Membrane</keyword>
<feature type="transmembrane region" description="Helical" evidence="6">
    <location>
        <begin position="368"/>
        <end position="389"/>
    </location>
</feature>
<organism evidence="7 8">
    <name type="scientific">Kribbella deserti</name>
    <dbReference type="NCBI Taxonomy" id="1926257"/>
    <lineage>
        <taxon>Bacteria</taxon>
        <taxon>Bacillati</taxon>
        <taxon>Actinomycetota</taxon>
        <taxon>Actinomycetes</taxon>
        <taxon>Propionibacteriales</taxon>
        <taxon>Kribbellaceae</taxon>
        <taxon>Kribbella</taxon>
    </lineage>
</organism>
<feature type="transmembrane region" description="Helical" evidence="6">
    <location>
        <begin position="325"/>
        <end position="348"/>
    </location>
</feature>
<keyword evidence="3 6" id="KW-0812">Transmembrane</keyword>
<dbReference type="RefSeq" id="WP_380045879.1">
    <property type="nucleotide sequence ID" value="NZ_JBHLTC010000011.1"/>
</dbReference>
<reference evidence="7 8" key="1">
    <citation type="submission" date="2024-09" db="EMBL/GenBank/DDBJ databases">
        <authorList>
            <person name="Sun Q."/>
            <person name="Mori K."/>
        </authorList>
    </citation>
    <scope>NUCLEOTIDE SEQUENCE [LARGE SCALE GENOMIC DNA]</scope>
    <source>
        <strain evidence="7 8">CGMCC 1.15906</strain>
    </source>
</reference>
<feature type="transmembrane region" description="Helical" evidence="6">
    <location>
        <begin position="124"/>
        <end position="148"/>
    </location>
</feature>
<accession>A0ABV6QKF4</accession>
<comment type="caution">
    <text evidence="7">The sequence shown here is derived from an EMBL/GenBank/DDBJ whole genome shotgun (WGS) entry which is preliminary data.</text>
</comment>
<dbReference type="PANTHER" id="PTHR30250:SF26">
    <property type="entry name" value="PSMA PROTEIN"/>
    <property type="match status" value="1"/>
</dbReference>
<keyword evidence="4 6" id="KW-1133">Transmembrane helix</keyword>
<keyword evidence="8" id="KW-1185">Reference proteome</keyword>
<evidence type="ECO:0000256" key="5">
    <source>
        <dbReference type="ARBA" id="ARBA00023136"/>
    </source>
</evidence>
<name>A0ABV6QKF4_9ACTN</name>
<keyword evidence="2" id="KW-1003">Cell membrane</keyword>
<dbReference type="InterPro" id="IPR050833">
    <property type="entry name" value="Poly_Biosynth_Transport"/>
</dbReference>
<evidence type="ECO:0000256" key="2">
    <source>
        <dbReference type="ARBA" id="ARBA00022475"/>
    </source>
</evidence>
<feature type="transmembrane region" description="Helical" evidence="6">
    <location>
        <begin position="425"/>
        <end position="442"/>
    </location>
</feature>
<protein>
    <recommendedName>
        <fullName evidence="9">Lipopolysaccharide biosynthesis protein</fullName>
    </recommendedName>
</protein>